<gene>
    <name evidence="8" type="ORF">A6F49_10605</name>
</gene>
<evidence type="ECO:0000256" key="3">
    <source>
        <dbReference type="ARBA" id="ARBA00012738"/>
    </source>
</evidence>
<dbReference type="PANTHER" id="PTHR43418">
    <property type="entry name" value="MULTIFUNCTIONAL TRYPTOPHAN BIOSYNTHESIS PROTEIN-RELATED"/>
    <property type="match status" value="1"/>
</dbReference>
<evidence type="ECO:0000256" key="6">
    <source>
        <dbReference type="ARBA" id="ARBA00048816"/>
    </source>
</evidence>
<evidence type="ECO:0000259" key="7">
    <source>
        <dbReference type="SMART" id="SM01097"/>
    </source>
</evidence>
<dbReference type="NCBIfam" id="NF009475">
    <property type="entry name" value="PRK12838.1"/>
    <property type="match status" value="1"/>
</dbReference>
<dbReference type="EMBL" id="LXEY01000018">
    <property type="protein sequence ID" value="OAV60914.1"/>
    <property type="molecule type" value="Genomic_DNA"/>
</dbReference>
<dbReference type="PROSITE" id="PS51273">
    <property type="entry name" value="GATASE_TYPE_1"/>
    <property type="match status" value="1"/>
</dbReference>
<dbReference type="GO" id="GO:0006207">
    <property type="term" value="P:'de novo' pyrimidine nucleobase biosynthetic process"/>
    <property type="evidence" value="ECO:0007669"/>
    <property type="project" value="InterPro"/>
</dbReference>
<comment type="pathway">
    <text evidence="1">Amino-acid biosynthesis; L-arginine biosynthesis; carbamoyl phosphate from bicarbonate: step 1/1.</text>
</comment>
<dbReference type="NCBIfam" id="TIGR01368">
    <property type="entry name" value="CPSaseIIsmall"/>
    <property type="match status" value="1"/>
</dbReference>
<dbReference type="Gene3D" id="3.50.30.20">
    <property type="entry name" value="Carbamoyl-phosphate synthase small subunit, N-terminal domain"/>
    <property type="match status" value="1"/>
</dbReference>
<proteinExistence type="inferred from homology"/>
<keyword evidence="4" id="KW-0315">Glutamine amidotransferase</keyword>
<dbReference type="EC" id="6.3.5.5" evidence="3"/>
<dbReference type="PANTHER" id="PTHR43418:SF7">
    <property type="entry name" value="CARBAMOYL-PHOSPHATE SYNTHASE SMALL CHAIN"/>
    <property type="match status" value="1"/>
</dbReference>
<dbReference type="InterPro" id="IPR036480">
    <property type="entry name" value="CarbP_synth_ssu_N_sf"/>
</dbReference>
<dbReference type="SUPFAM" id="SSF52021">
    <property type="entry name" value="Carbamoyl phosphate synthetase, small subunit N-terminal domain"/>
    <property type="match status" value="1"/>
</dbReference>
<dbReference type="RefSeq" id="WP_043057943.1">
    <property type="nucleotide sequence ID" value="NZ_LXEY01000018.1"/>
</dbReference>
<dbReference type="OrthoDB" id="9804328at2"/>
<organism evidence="8 9">
    <name type="scientific">Enteractinococcus helveticum</name>
    <dbReference type="NCBI Taxonomy" id="1837282"/>
    <lineage>
        <taxon>Bacteria</taxon>
        <taxon>Bacillati</taxon>
        <taxon>Actinomycetota</taxon>
        <taxon>Actinomycetes</taxon>
        <taxon>Micrococcales</taxon>
        <taxon>Micrococcaceae</taxon>
    </lineage>
</organism>
<dbReference type="InterPro" id="IPR050472">
    <property type="entry name" value="Anth_synth/Amidotransfase"/>
</dbReference>
<evidence type="ECO:0000256" key="4">
    <source>
        <dbReference type="ARBA" id="ARBA00022962"/>
    </source>
</evidence>
<feature type="domain" description="Carbamoyl-phosphate synthase small subunit N-terminal" evidence="7">
    <location>
        <begin position="3"/>
        <end position="133"/>
    </location>
</feature>
<dbReference type="GO" id="GO:0006541">
    <property type="term" value="P:glutamine metabolic process"/>
    <property type="evidence" value="ECO:0007669"/>
    <property type="project" value="InterPro"/>
</dbReference>
<dbReference type="InterPro" id="IPR029062">
    <property type="entry name" value="Class_I_gatase-like"/>
</dbReference>
<name>A0A1B7LZH0_9MICC</name>
<dbReference type="GO" id="GO:0006526">
    <property type="term" value="P:L-arginine biosynthetic process"/>
    <property type="evidence" value="ECO:0007669"/>
    <property type="project" value="UniProtKB-KW"/>
</dbReference>
<comment type="similarity">
    <text evidence="2">Belongs to the CarA family.</text>
</comment>
<dbReference type="AlphaFoldDB" id="A0A1B7LZH0"/>
<dbReference type="SUPFAM" id="SSF52317">
    <property type="entry name" value="Class I glutamine amidotransferase-like"/>
    <property type="match status" value="1"/>
</dbReference>
<accession>A0A1B7LZH0</accession>
<protein>
    <recommendedName>
        <fullName evidence="3">carbamoyl-phosphate synthase (glutamine-hydrolyzing)</fullName>
        <ecNumber evidence="3">6.3.5.5</ecNumber>
    </recommendedName>
    <alternativeName>
        <fullName evidence="5">Arginine-specific carbamoyl phosphate synthetase, glutamine chain</fullName>
    </alternativeName>
</protein>
<dbReference type="GO" id="GO:0004088">
    <property type="term" value="F:carbamoyl-phosphate synthase (glutamine-hydrolyzing) activity"/>
    <property type="evidence" value="ECO:0007669"/>
    <property type="project" value="UniProtKB-EC"/>
</dbReference>
<dbReference type="Gene3D" id="3.40.50.880">
    <property type="match status" value="1"/>
</dbReference>
<evidence type="ECO:0000256" key="1">
    <source>
        <dbReference type="ARBA" id="ARBA00005077"/>
    </source>
</evidence>
<comment type="catalytic activity">
    <reaction evidence="6">
        <text>hydrogencarbonate + L-glutamine + 2 ATP + H2O = carbamoyl phosphate + L-glutamate + 2 ADP + phosphate + 2 H(+)</text>
        <dbReference type="Rhea" id="RHEA:18633"/>
        <dbReference type="ChEBI" id="CHEBI:15377"/>
        <dbReference type="ChEBI" id="CHEBI:15378"/>
        <dbReference type="ChEBI" id="CHEBI:17544"/>
        <dbReference type="ChEBI" id="CHEBI:29985"/>
        <dbReference type="ChEBI" id="CHEBI:30616"/>
        <dbReference type="ChEBI" id="CHEBI:43474"/>
        <dbReference type="ChEBI" id="CHEBI:58228"/>
        <dbReference type="ChEBI" id="CHEBI:58359"/>
        <dbReference type="ChEBI" id="CHEBI:456216"/>
        <dbReference type="EC" id="6.3.5.5"/>
    </reaction>
</comment>
<dbReference type="InterPro" id="IPR006274">
    <property type="entry name" value="CarbamoylP_synth_ssu"/>
</dbReference>
<evidence type="ECO:0000256" key="5">
    <source>
        <dbReference type="ARBA" id="ARBA00044340"/>
    </source>
</evidence>
<dbReference type="Pfam" id="PF00988">
    <property type="entry name" value="CPSase_sm_chain"/>
    <property type="match status" value="1"/>
</dbReference>
<keyword evidence="9" id="KW-1185">Reference proteome</keyword>
<dbReference type="SMART" id="SM01097">
    <property type="entry name" value="CPSase_sm_chain"/>
    <property type="match status" value="1"/>
</dbReference>
<dbReference type="PRINTS" id="PR00099">
    <property type="entry name" value="CPSGATASE"/>
</dbReference>
<dbReference type="STRING" id="1837282.A6F49_10605"/>
<evidence type="ECO:0000313" key="9">
    <source>
        <dbReference type="Proteomes" id="UP000078292"/>
    </source>
</evidence>
<dbReference type="InterPro" id="IPR002474">
    <property type="entry name" value="CarbamoylP_synth_ssu_N"/>
</dbReference>
<reference evidence="8 9" key="1">
    <citation type="submission" date="2016-04" db="EMBL/GenBank/DDBJ databases">
        <title>First whole genome shotgun sequence of the bacterium Enteractinococcus sp. strain UASWS1574.</title>
        <authorList>
            <person name="Crovadore J."/>
            <person name="Chablais R."/>
            <person name="Lefort F."/>
        </authorList>
    </citation>
    <scope>NUCLEOTIDE SEQUENCE [LARGE SCALE GENOMIC DNA]</scope>
    <source>
        <strain evidence="8 9">UASWS1574</strain>
    </source>
</reference>
<dbReference type="PRINTS" id="PR00096">
    <property type="entry name" value="GATASE"/>
</dbReference>
<evidence type="ECO:0000256" key="2">
    <source>
        <dbReference type="ARBA" id="ARBA00007800"/>
    </source>
</evidence>
<comment type="caution">
    <text evidence="8">The sequence shown here is derived from an EMBL/GenBank/DDBJ whole genome shotgun (WGS) entry which is preliminary data.</text>
</comment>
<sequence length="374" mass="38910">MSASAKLVLADGTIYAGTTYAATGTVFGQLVFDTTMTGYQHSLTNPANAHTLMVLTFPHIGNVGVNDAEAESNAYWPAGVIIREPARIRSNWQSERDLDADLTAAGVVGIAGIDTRALTRRIAGAGQVAAGIFAGDDAQAADAELVAQVQNWSQPATEQLLAEVTTGTAYEVAADTPQHTVALIDLGVRRSTINQLVQRGNTVKVLPASATADDIVAAKVDGVVFSSGPGNPAEATAQIDLATALLDAKTPLLGIGLGHQIIARALGYDTALLAQAQRGPNQPVYDVASGQSIITSQNHQYAVVAPQGTATAPNATYGEVTVTQYSLNDQSVEALRAEALPVVTVQYYPENTAITVTEAHPVFDTFAVLMATGK</sequence>
<dbReference type="Proteomes" id="UP000078292">
    <property type="component" value="Unassembled WGS sequence"/>
</dbReference>
<evidence type="ECO:0000313" key="8">
    <source>
        <dbReference type="EMBL" id="OAV60914.1"/>
    </source>
</evidence>
<dbReference type="InterPro" id="IPR017926">
    <property type="entry name" value="GATASE"/>
</dbReference>
<dbReference type="Pfam" id="PF00117">
    <property type="entry name" value="GATase"/>
    <property type="match status" value="1"/>
</dbReference>